<protein>
    <submittedName>
        <fullName evidence="5">Response regulator</fullName>
    </submittedName>
</protein>
<reference evidence="5 6" key="1">
    <citation type="submission" date="2020-08" db="EMBL/GenBank/DDBJ databases">
        <title>Acidobacteriota in marine sediments use diverse sulfur dissimilation pathways.</title>
        <authorList>
            <person name="Wasmund K."/>
        </authorList>
    </citation>
    <scope>NUCLEOTIDE SEQUENCE [LARGE SCALE GENOMIC DNA]</scope>
    <source>
        <strain evidence="5">MAG AM3-A</strain>
    </source>
</reference>
<evidence type="ECO:0000256" key="2">
    <source>
        <dbReference type="ARBA" id="ARBA00023012"/>
    </source>
</evidence>
<evidence type="ECO:0000259" key="4">
    <source>
        <dbReference type="PROSITE" id="PS50110"/>
    </source>
</evidence>
<evidence type="ECO:0000313" key="6">
    <source>
        <dbReference type="Proteomes" id="UP000598633"/>
    </source>
</evidence>
<dbReference type="PANTHER" id="PTHR45339:SF1">
    <property type="entry name" value="HYBRID SIGNAL TRANSDUCTION HISTIDINE KINASE J"/>
    <property type="match status" value="1"/>
</dbReference>
<evidence type="ECO:0000313" key="5">
    <source>
        <dbReference type="EMBL" id="MBD3870887.1"/>
    </source>
</evidence>
<dbReference type="InterPro" id="IPR001789">
    <property type="entry name" value="Sig_transdc_resp-reg_receiver"/>
</dbReference>
<name>A0A8J7CEW2_9BACT</name>
<accession>A0A8J7CEW2</accession>
<organism evidence="5 6">
    <name type="scientific">Candidatus Sulfomarinibacter kjeldsenii</name>
    <dbReference type="NCBI Taxonomy" id="2885994"/>
    <lineage>
        <taxon>Bacteria</taxon>
        <taxon>Pseudomonadati</taxon>
        <taxon>Acidobacteriota</taxon>
        <taxon>Thermoanaerobaculia</taxon>
        <taxon>Thermoanaerobaculales</taxon>
        <taxon>Candidatus Sulfomarinibacteraceae</taxon>
        <taxon>Candidatus Sulfomarinibacter</taxon>
    </lineage>
</organism>
<dbReference type="CDD" id="cd17546">
    <property type="entry name" value="REC_hyHK_CKI1_RcsC-like"/>
    <property type="match status" value="1"/>
</dbReference>
<dbReference type="Gene3D" id="3.40.50.2300">
    <property type="match status" value="1"/>
</dbReference>
<dbReference type="Proteomes" id="UP000598633">
    <property type="component" value="Unassembled WGS sequence"/>
</dbReference>
<keyword evidence="2" id="KW-0902">Two-component regulatory system</keyword>
<feature type="domain" description="Response regulatory" evidence="4">
    <location>
        <begin position="4"/>
        <end position="129"/>
    </location>
</feature>
<dbReference type="SUPFAM" id="SSF52172">
    <property type="entry name" value="CheY-like"/>
    <property type="match status" value="1"/>
</dbReference>
<sequence>MADLVLVVEDDAANAVLVEAILSSVGGFEVACSDDGDEVLSLIQERPVVAVLMDVSLGRTRIAGEKVDGVELTRRIRDLPEGINLPVILLTAHAMKGDRERLLFESSANDYVAKPIIDQKGLVELVGRHVRAAETVRAELEARDRS</sequence>
<feature type="modified residue" description="4-aspartylphosphate" evidence="3">
    <location>
        <position position="54"/>
    </location>
</feature>
<dbReference type="Pfam" id="PF00072">
    <property type="entry name" value="Response_reg"/>
    <property type="match status" value="1"/>
</dbReference>
<dbReference type="AlphaFoldDB" id="A0A8J7CEW2"/>
<dbReference type="PROSITE" id="PS50110">
    <property type="entry name" value="RESPONSE_REGULATORY"/>
    <property type="match status" value="1"/>
</dbReference>
<evidence type="ECO:0000256" key="3">
    <source>
        <dbReference type="PROSITE-ProRule" id="PRU00169"/>
    </source>
</evidence>
<comment type="caution">
    <text evidence="5">The sequence shown here is derived from an EMBL/GenBank/DDBJ whole genome shotgun (WGS) entry which is preliminary data.</text>
</comment>
<dbReference type="SMART" id="SM00448">
    <property type="entry name" value="REC"/>
    <property type="match status" value="1"/>
</dbReference>
<dbReference type="InterPro" id="IPR011006">
    <property type="entry name" value="CheY-like_superfamily"/>
</dbReference>
<gene>
    <name evidence="5" type="ORF">IFJ97_05950</name>
</gene>
<proteinExistence type="predicted"/>
<keyword evidence="1 3" id="KW-0597">Phosphoprotein</keyword>
<evidence type="ECO:0000256" key="1">
    <source>
        <dbReference type="ARBA" id="ARBA00022553"/>
    </source>
</evidence>
<dbReference type="PANTHER" id="PTHR45339">
    <property type="entry name" value="HYBRID SIGNAL TRANSDUCTION HISTIDINE KINASE J"/>
    <property type="match status" value="1"/>
</dbReference>
<dbReference type="GO" id="GO:0000160">
    <property type="term" value="P:phosphorelay signal transduction system"/>
    <property type="evidence" value="ECO:0007669"/>
    <property type="project" value="UniProtKB-KW"/>
</dbReference>
<dbReference type="EMBL" id="JACXWA010000101">
    <property type="protein sequence ID" value="MBD3870887.1"/>
    <property type="molecule type" value="Genomic_DNA"/>
</dbReference>